<evidence type="ECO:0000313" key="4">
    <source>
        <dbReference type="Proteomes" id="UP000253868"/>
    </source>
</evidence>
<dbReference type="EMBL" id="CP031194">
    <property type="protein sequence ID" value="AXG79762.1"/>
    <property type="molecule type" value="Genomic_DNA"/>
</dbReference>
<dbReference type="Proteomes" id="UP000253868">
    <property type="component" value="Chromosome"/>
</dbReference>
<feature type="transmembrane region" description="Helical" evidence="2">
    <location>
        <begin position="78"/>
        <end position="101"/>
    </location>
</feature>
<feature type="compositionally biased region" description="Basic and acidic residues" evidence="1">
    <location>
        <begin position="10"/>
        <end position="26"/>
    </location>
</feature>
<keyword evidence="2" id="KW-0472">Membrane</keyword>
<feature type="transmembrane region" description="Helical" evidence="2">
    <location>
        <begin position="140"/>
        <end position="163"/>
    </location>
</feature>
<accession>A0A345HST8</accession>
<dbReference type="KEGG" id="spad:DVK44_21275"/>
<feature type="transmembrane region" description="Helical" evidence="2">
    <location>
        <begin position="51"/>
        <end position="72"/>
    </location>
</feature>
<dbReference type="AlphaFoldDB" id="A0A345HST8"/>
<dbReference type="RefSeq" id="WP_114661091.1">
    <property type="nucleotide sequence ID" value="NZ_CP031194.1"/>
</dbReference>
<evidence type="ECO:0000256" key="1">
    <source>
        <dbReference type="SAM" id="MobiDB-lite"/>
    </source>
</evidence>
<evidence type="ECO:0000256" key="2">
    <source>
        <dbReference type="SAM" id="Phobius"/>
    </source>
</evidence>
<proteinExistence type="predicted"/>
<reference evidence="4" key="1">
    <citation type="submission" date="2018-07" db="EMBL/GenBank/DDBJ databases">
        <authorList>
            <person name="Zhao J."/>
        </authorList>
    </citation>
    <scope>NUCLEOTIDE SEQUENCE [LARGE SCALE GENOMIC DNA]</scope>
    <source>
        <strain evidence="4">GSSD-12</strain>
    </source>
</reference>
<dbReference type="OrthoDB" id="4247899at2"/>
<evidence type="ECO:0000313" key="3">
    <source>
        <dbReference type="EMBL" id="AXG79762.1"/>
    </source>
</evidence>
<feature type="transmembrane region" description="Helical" evidence="2">
    <location>
        <begin position="175"/>
        <end position="199"/>
    </location>
</feature>
<feature type="region of interest" description="Disordered" evidence="1">
    <location>
        <begin position="1"/>
        <end position="26"/>
    </location>
</feature>
<keyword evidence="4" id="KW-1185">Reference proteome</keyword>
<organism evidence="3 4">
    <name type="scientific">Streptomyces paludis</name>
    <dbReference type="NCBI Taxonomy" id="2282738"/>
    <lineage>
        <taxon>Bacteria</taxon>
        <taxon>Bacillati</taxon>
        <taxon>Actinomycetota</taxon>
        <taxon>Actinomycetes</taxon>
        <taxon>Kitasatosporales</taxon>
        <taxon>Streptomycetaceae</taxon>
        <taxon>Streptomyces</taxon>
    </lineage>
</organism>
<sequence length="225" mass="23422">MVASPDQDQDPDRDQDQGQDHGHGQDRDALLADRTEIMAELARRGLSVGRLAVLWLLGAVGVAGWAAVGLAVRSVETGGLGVLTGLVSLVLALVLLVPAAIGAGKWLNGGRDVRQRLEAWAALGRVTDSGLRVHARCVGWLLPSVALCLLGLATVLPACVAIMDATDGSADAESFTLGGVTYSLGLGATVLLTGLLGLFQTVDHQLWAERLLHPVPVRRGGGAHR</sequence>
<keyword evidence="2" id="KW-1133">Transmembrane helix</keyword>
<name>A0A345HST8_9ACTN</name>
<keyword evidence="2" id="KW-0812">Transmembrane</keyword>
<gene>
    <name evidence="3" type="ORF">DVK44_21275</name>
</gene>
<protein>
    <submittedName>
        <fullName evidence="3">Uncharacterized protein</fullName>
    </submittedName>
</protein>